<feature type="region of interest" description="Disordered" evidence="2">
    <location>
        <begin position="79"/>
        <end position="155"/>
    </location>
</feature>
<dbReference type="AlphaFoldDB" id="A0A8T1WLU4"/>
<evidence type="ECO:0000256" key="2">
    <source>
        <dbReference type="SAM" id="MobiDB-lite"/>
    </source>
</evidence>
<dbReference type="OrthoDB" id="162149at2759"/>
<protein>
    <submittedName>
        <fullName evidence="3">SH3 domain-containing YSC84-like protein 1</fullName>
    </submittedName>
</protein>
<dbReference type="Proteomes" id="UP000693981">
    <property type="component" value="Unassembled WGS sequence"/>
</dbReference>
<name>A0A8T1WLU4_9STRA</name>
<evidence type="ECO:0000313" key="3">
    <source>
        <dbReference type="EMBL" id="KAG7394877.1"/>
    </source>
</evidence>
<gene>
    <name evidence="3" type="primary">SH3YL1_2</name>
    <name evidence="3" type="ORF">PHYBOEH_004501</name>
</gene>
<comment type="caution">
    <text evidence="3">The sequence shown here is derived from an EMBL/GenBank/DDBJ whole genome shotgun (WGS) entry which is preliminary data.</text>
</comment>
<accession>A0A8T1WLU4</accession>
<feature type="compositionally biased region" description="Acidic residues" evidence="2">
    <location>
        <begin position="103"/>
        <end position="128"/>
    </location>
</feature>
<keyword evidence="1" id="KW-0175">Coiled coil</keyword>
<evidence type="ECO:0000313" key="4">
    <source>
        <dbReference type="Proteomes" id="UP000693981"/>
    </source>
</evidence>
<proteinExistence type="predicted"/>
<keyword evidence="4" id="KW-1185">Reference proteome</keyword>
<dbReference type="EMBL" id="JAGDFL010000238">
    <property type="protein sequence ID" value="KAG7394877.1"/>
    <property type="molecule type" value="Genomic_DNA"/>
</dbReference>
<organism evidence="3 4">
    <name type="scientific">Phytophthora boehmeriae</name>
    <dbReference type="NCBI Taxonomy" id="109152"/>
    <lineage>
        <taxon>Eukaryota</taxon>
        <taxon>Sar</taxon>
        <taxon>Stramenopiles</taxon>
        <taxon>Oomycota</taxon>
        <taxon>Peronosporomycetes</taxon>
        <taxon>Peronosporales</taxon>
        <taxon>Peronosporaceae</taxon>
        <taxon>Phytophthora</taxon>
    </lineage>
</organism>
<feature type="compositionally biased region" description="Acidic residues" evidence="2">
    <location>
        <begin position="144"/>
        <end position="155"/>
    </location>
</feature>
<sequence>MEFMGSVQFPSLTPRISELYGASGGVFRVGEADSYASDLDELEREELALETMVQGLVNRQAAAPIGLKFHREDARTSLQPTGESFESGAVAQDAEIPFMQSSSEEEEEDEEEEEEEEEMMIEEEEEEETNQRATIVRGTGPPPLEEDSFDEGSAEDLMDMDMELPLPTDWN</sequence>
<evidence type="ECO:0000256" key="1">
    <source>
        <dbReference type="SAM" id="Coils"/>
    </source>
</evidence>
<reference evidence="3" key="1">
    <citation type="submission" date="2021-02" db="EMBL/GenBank/DDBJ databases">
        <authorList>
            <person name="Palmer J.M."/>
        </authorList>
    </citation>
    <scope>NUCLEOTIDE SEQUENCE</scope>
    <source>
        <strain evidence="3">SCRP23</strain>
    </source>
</reference>
<feature type="coiled-coil region" evidence="1">
    <location>
        <begin position="32"/>
        <end position="59"/>
    </location>
</feature>